<dbReference type="NCBIfam" id="TIGR02258">
    <property type="entry name" value="2_5_ligase"/>
    <property type="match status" value="1"/>
</dbReference>
<dbReference type="KEGG" id="add:HUW48_21590"/>
<feature type="short sequence motif" description="HXTX 2" evidence="2">
    <location>
        <begin position="126"/>
        <end position="129"/>
    </location>
</feature>
<dbReference type="RefSeq" id="WP_182412900.1">
    <property type="nucleotide sequence ID" value="NZ_CP055153.1"/>
</dbReference>
<evidence type="ECO:0000256" key="2">
    <source>
        <dbReference type="HAMAP-Rule" id="MF_01940"/>
    </source>
</evidence>
<dbReference type="InterPro" id="IPR004175">
    <property type="entry name" value="RNA_CPDase"/>
</dbReference>
<keyword evidence="4" id="KW-1185">Reference proteome</keyword>
<dbReference type="EMBL" id="CP055153">
    <property type="protein sequence ID" value="QMU30453.1"/>
    <property type="molecule type" value="Genomic_DNA"/>
</dbReference>
<dbReference type="GO" id="GO:0008664">
    <property type="term" value="F:RNA 2',3'-cyclic 3'-phosphodiesterase activity"/>
    <property type="evidence" value="ECO:0007669"/>
    <property type="project" value="UniProtKB-EC"/>
</dbReference>
<evidence type="ECO:0000313" key="4">
    <source>
        <dbReference type="Proteomes" id="UP000514509"/>
    </source>
</evidence>
<proteinExistence type="inferred from homology"/>
<feature type="short sequence motif" description="HXTX 1" evidence="2">
    <location>
        <begin position="42"/>
        <end position="45"/>
    </location>
</feature>
<comment type="similarity">
    <text evidence="2">Belongs to the 2H phosphoesterase superfamily. ThpR family.</text>
</comment>
<comment type="catalytic activity">
    <reaction evidence="2">
        <text>a 3'-end 2',3'-cyclophospho-ribonucleotide-RNA + H2O = a 3'-end 2'-phospho-ribonucleotide-RNA + H(+)</text>
        <dbReference type="Rhea" id="RHEA:11828"/>
        <dbReference type="Rhea" id="RHEA-COMP:10464"/>
        <dbReference type="Rhea" id="RHEA-COMP:17353"/>
        <dbReference type="ChEBI" id="CHEBI:15377"/>
        <dbReference type="ChEBI" id="CHEBI:15378"/>
        <dbReference type="ChEBI" id="CHEBI:83064"/>
        <dbReference type="ChEBI" id="CHEBI:173113"/>
        <dbReference type="EC" id="3.1.4.58"/>
    </reaction>
</comment>
<dbReference type="AlphaFoldDB" id="A0A7L7LCF2"/>
<organism evidence="3 4">
    <name type="scientific">Adhaeribacter radiodurans</name>
    <dbReference type="NCBI Taxonomy" id="2745197"/>
    <lineage>
        <taxon>Bacteria</taxon>
        <taxon>Pseudomonadati</taxon>
        <taxon>Bacteroidota</taxon>
        <taxon>Cytophagia</taxon>
        <taxon>Cytophagales</taxon>
        <taxon>Hymenobacteraceae</taxon>
        <taxon>Adhaeribacter</taxon>
    </lineage>
</organism>
<evidence type="ECO:0000256" key="1">
    <source>
        <dbReference type="ARBA" id="ARBA00022801"/>
    </source>
</evidence>
<dbReference type="PANTHER" id="PTHR35561:SF1">
    <property type="entry name" value="RNA 2',3'-CYCLIC PHOSPHODIESTERASE"/>
    <property type="match status" value="1"/>
</dbReference>
<dbReference type="PANTHER" id="PTHR35561">
    <property type="entry name" value="RNA 2',3'-CYCLIC PHOSPHODIESTERASE"/>
    <property type="match status" value="1"/>
</dbReference>
<dbReference type="GO" id="GO:0004113">
    <property type="term" value="F:2',3'-cyclic-nucleotide 3'-phosphodiesterase activity"/>
    <property type="evidence" value="ECO:0007669"/>
    <property type="project" value="InterPro"/>
</dbReference>
<comment type="function">
    <text evidence="2">Hydrolyzes RNA 2',3'-cyclic phosphodiester to an RNA 2'-phosphomonoester.</text>
</comment>
<evidence type="ECO:0000313" key="3">
    <source>
        <dbReference type="EMBL" id="QMU30453.1"/>
    </source>
</evidence>
<dbReference type="InterPro" id="IPR009097">
    <property type="entry name" value="Cyclic_Pdiesterase"/>
</dbReference>
<name>A0A7L7LCF2_9BACT</name>
<dbReference type="Proteomes" id="UP000514509">
    <property type="component" value="Chromosome"/>
</dbReference>
<reference evidence="3 4" key="1">
    <citation type="submission" date="2020-06" db="EMBL/GenBank/DDBJ databases">
        <authorList>
            <person name="Hwang Y.J."/>
        </authorList>
    </citation>
    <scope>NUCLEOTIDE SEQUENCE [LARGE SCALE GENOMIC DNA]</scope>
    <source>
        <strain evidence="3 4">KUDC8001</strain>
    </source>
</reference>
<accession>A0A7L7LCF2</accession>
<sequence>MTETRRLFIAVPVPDNLQDFFNQQQSAFEHEAVRFVPAANLHLTVYFLGEVPTSHLENIMTALQQVASHTTPFHLELERLEPGPKPKSPRLIWARFATHPTFTQLCTAFTTQLGISSSNQANYIPHITLARFRKGTKPPLLSSVTVPPQQITLPVSSVALWESKLASPHPIYQSLILYPLTGPEGA</sequence>
<dbReference type="EC" id="3.1.4.58" evidence="2"/>
<dbReference type="HAMAP" id="MF_01940">
    <property type="entry name" value="RNA_CPDase"/>
    <property type="match status" value="1"/>
</dbReference>
<gene>
    <name evidence="3" type="primary">thpR</name>
    <name evidence="3" type="ORF">HUW48_21590</name>
</gene>
<dbReference type="Gene3D" id="3.90.1140.10">
    <property type="entry name" value="Cyclic phosphodiesterase"/>
    <property type="match status" value="1"/>
</dbReference>
<protein>
    <recommendedName>
        <fullName evidence="2">RNA 2',3'-cyclic phosphodiesterase</fullName>
        <shortName evidence="2">RNA 2',3'-CPDase</shortName>
        <ecNumber evidence="2">3.1.4.58</ecNumber>
    </recommendedName>
</protein>
<dbReference type="SUPFAM" id="SSF55144">
    <property type="entry name" value="LigT-like"/>
    <property type="match status" value="1"/>
</dbReference>
<reference evidence="3 4" key="2">
    <citation type="submission" date="2020-08" db="EMBL/GenBank/DDBJ databases">
        <title>Adhaeribacter dokdonensis sp. nov., isolated from the rhizosphere of Elymus tsukushiensis, a plant native to the Dokdo Islands, Republic of Korea.</title>
        <authorList>
            <person name="Ghim S.Y."/>
        </authorList>
    </citation>
    <scope>NUCLEOTIDE SEQUENCE [LARGE SCALE GENOMIC DNA]</scope>
    <source>
        <strain evidence="3 4">KUDC8001</strain>
    </source>
</reference>
<dbReference type="Pfam" id="PF13563">
    <property type="entry name" value="2_5_RNA_ligase2"/>
    <property type="match status" value="1"/>
</dbReference>
<keyword evidence="1 2" id="KW-0378">Hydrolase</keyword>
<feature type="active site" description="Proton acceptor" evidence="2">
    <location>
        <position position="126"/>
    </location>
</feature>
<feature type="active site" description="Proton donor" evidence="2">
    <location>
        <position position="42"/>
    </location>
</feature>